<reference evidence="1 2" key="1">
    <citation type="submission" date="2017-04" db="EMBL/GenBank/DDBJ databases">
        <title>The whole genome sequencing and assembly of Halobacillus mangrovi strain.</title>
        <authorList>
            <person name="Lee S.-J."/>
            <person name="Park M.-K."/>
            <person name="Kim J.-Y."/>
            <person name="Lee Y.-J."/>
            <person name="Yi H."/>
            <person name="Bahn Y.-S."/>
            <person name="Kim J.F."/>
            <person name="Lee D.-W."/>
        </authorList>
    </citation>
    <scope>NUCLEOTIDE SEQUENCE [LARGE SCALE GENOMIC DNA]</scope>
    <source>
        <strain evidence="1 2">KTB 131</strain>
    </source>
</reference>
<organism evidence="1 2">
    <name type="scientific">Halobacillus mangrovi</name>
    <dbReference type="NCBI Taxonomy" id="402384"/>
    <lineage>
        <taxon>Bacteria</taxon>
        <taxon>Bacillati</taxon>
        <taxon>Bacillota</taxon>
        <taxon>Bacilli</taxon>
        <taxon>Bacillales</taxon>
        <taxon>Bacillaceae</taxon>
        <taxon>Halobacillus</taxon>
    </lineage>
</organism>
<dbReference type="AlphaFoldDB" id="A0A1W5ZT22"/>
<accession>A0A1W5ZT22</accession>
<sequence length="98" mass="12021">MRIRIKVLTENFKSYNMSFRKQPFRKDSPFKIRLYIHFYVKNQYLNCKAVLFLSARNSQHSLKPVFPLRGKTGFFDFYGPIRKCKQYFIMEDNHYEYS</sequence>
<dbReference type="KEGG" id="hmn:HM131_05900"/>
<evidence type="ECO:0000313" key="2">
    <source>
        <dbReference type="Proteomes" id="UP000192527"/>
    </source>
</evidence>
<gene>
    <name evidence="1" type="ORF">HM131_05900</name>
</gene>
<evidence type="ECO:0000313" key="1">
    <source>
        <dbReference type="EMBL" id="ARI76397.1"/>
    </source>
</evidence>
<dbReference type="STRING" id="402384.HM131_05900"/>
<dbReference type="Proteomes" id="UP000192527">
    <property type="component" value="Chromosome"/>
</dbReference>
<dbReference type="EMBL" id="CP020772">
    <property type="protein sequence ID" value="ARI76397.1"/>
    <property type="molecule type" value="Genomic_DNA"/>
</dbReference>
<name>A0A1W5ZT22_9BACI</name>
<keyword evidence="2" id="KW-1185">Reference proteome</keyword>
<proteinExistence type="predicted"/>
<protein>
    <submittedName>
        <fullName evidence="1">Uncharacterized protein</fullName>
    </submittedName>
</protein>